<dbReference type="OrthoDB" id="9781521at2"/>
<dbReference type="GO" id="GO:0003700">
    <property type="term" value="F:DNA-binding transcription factor activity"/>
    <property type="evidence" value="ECO:0007669"/>
    <property type="project" value="TreeGrafter"/>
</dbReference>
<dbReference type="SMART" id="SM00530">
    <property type="entry name" value="HTH_XRE"/>
    <property type="match status" value="1"/>
</dbReference>
<name>A0A517Z854_9PLAN</name>
<dbReference type="CDD" id="cd00093">
    <property type="entry name" value="HTH_XRE"/>
    <property type="match status" value="1"/>
</dbReference>
<dbReference type="InterPro" id="IPR001387">
    <property type="entry name" value="Cro/C1-type_HTH"/>
</dbReference>
<accession>A0A517Z854</accession>
<reference evidence="3 4" key="1">
    <citation type="submission" date="2019-02" db="EMBL/GenBank/DDBJ databases">
        <title>Deep-cultivation of Planctomycetes and their phenomic and genomic characterization uncovers novel biology.</title>
        <authorList>
            <person name="Wiegand S."/>
            <person name="Jogler M."/>
            <person name="Boedeker C."/>
            <person name="Pinto D."/>
            <person name="Vollmers J."/>
            <person name="Rivas-Marin E."/>
            <person name="Kohn T."/>
            <person name="Peeters S.H."/>
            <person name="Heuer A."/>
            <person name="Rast P."/>
            <person name="Oberbeckmann S."/>
            <person name="Bunk B."/>
            <person name="Jeske O."/>
            <person name="Meyerdierks A."/>
            <person name="Storesund J.E."/>
            <person name="Kallscheuer N."/>
            <person name="Luecker S."/>
            <person name="Lage O.M."/>
            <person name="Pohl T."/>
            <person name="Merkel B.J."/>
            <person name="Hornburger P."/>
            <person name="Mueller R.-W."/>
            <person name="Bruemmer F."/>
            <person name="Labrenz M."/>
            <person name="Spormann A.M."/>
            <person name="Op den Camp H."/>
            <person name="Overmann J."/>
            <person name="Amann R."/>
            <person name="Jetten M.S.M."/>
            <person name="Mascher T."/>
            <person name="Medema M.H."/>
            <person name="Devos D.P."/>
            <person name="Kaster A.-K."/>
            <person name="Ovreas L."/>
            <person name="Rohde M."/>
            <person name="Galperin M.Y."/>
            <person name="Jogler C."/>
        </authorList>
    </citation>
    <scope>NUCLEOTIDE SEQUENCE [LARGE SCALE GENOMIC DNA]</scope>
    <source>
        <strain evidence="3 4">Mal4</strain>
    </source>
</reference>
<dbReference type="Gene3D" id="2.60.120.10">
    <property type="entry name" value="Jelly Rolls"/>
    <property type="match status" value="1"/>
</dbReference>
<dbReference type="SUPFAM" id="SSF47413">
    <property type="entry name" value="lambda repressor-like DNA-binding domains"/>
    <property type="match status" value="1"/>
</dbReference>
<dbReference type="RefSeq" id="WP_145369931.1">
    <property type="nucleotide sequence ID" value="NZ_CP036275.1"/>
</dbReference>
<evidence type="ECO:0000256" key="1">
    <source>
        <dbReference type="ARBA" id="ARBA00023125"/>
    </source>
</evidence>
<dbReference type="GO" id="GO:0003677">
    <property type="term" value="F:DNA binding"/>
    <property type="evidence" value="ECO:0007669"/>
    <property type="project" value="UniProtKB-KW"/>
</dbReference>
<dbReference type="PANTHER" id="PTHR46797:SF1">
    <property type="entry name" value="METHYLPHOSPHONATE SYNTHASE"/>
    <property type="match status" value="1"/>
</dbReference>
<evidence type="ECO:0000313" key="4">
    <source>
        <dbReference type="Proteomes" id="UP000320496"/>
    </source>
</evidence>
<feature type="domain" description="HTH cro/C1-type" evidence="2">
    <location>
        <begin position="19"/>
        <end position="73"/>
    </location>
</feature>
<dbReference type="AlphaFoldDB" id="A0A517Z854"/>
<dbReference type="InterPro" id="IPR050807">
    <property type="entry name" value="TransReg_Diox_bact_type"/>
</dbReference>
<dbReference type="CDD" id="cd02209">
    <property type="entry name" value="cupin_XRE_C"/>
    <property type="match status" value="1"/>
</dbReference>
<dbReference type="InterPro" id="IPR014710">
    <property type="entry name" value="RmlC-like_jellyroll"/>
</dbReference>
<dbReference type="Proteomes" id="UP000320496">
    <property type="component" value="Chromosome"/>
</dbReference>
<dbReference type="EMBL" id="CP036275">
    <property type="protein sequence ID" value="QDU38672.1"/>
    <property type="molecule type" value="Genomic_DNA"/>
</dbReference>
<dbReference type="PANTHER" id="PTHR46797">
    <property type="entry name" value="HTH-TYPE TRANSCRIPTIONAL REGULATOR"/>
    <property type="match status" value="1"/>
</dbReference>
<keyword evidence="4" id="KW-1185">Reference proteome</keyword>
<dbReference type="SUPFAM" id="SSF51182">
    <property type="entry name" value="RmlC-like cupins"/>
    <property type="match status" value="1"/>
</dbReference>
<dbReference type="Gene3D" id="1.10.260.40">
    <property type="entry name" value="lambda repressor-like DNA-binding domains"/>
    <property type="match status" value="1"/>
</dbReference>
<dbReference type="GO" id="GO:0005829">
    <property type="term" value="C:cytosol"/>
    <property type="evidence" value="ECO:0007669"/>
    <property type="project" value="TreeGrafter"/>
</dbReference>
<evidence type="ECO:0000259" key="2">
    <source>
        <dbReference type="PROSITE" id="PS50943"/>
    </source>
</evidence>
<gene>
    <name evidence="3" type="ORF">Mal4_30020</name>
</gene>
<protein>
    <submittedName>
        <fullName evidence="3">Anaerobic benzoate catabolism transcriptional regulator</fullName>
    </submittedName>
</protein>
<organism evidence="3 4">
    <name type="scientific">Maioricimonas rarisocia</name>
    <dbReference type="NCBI Taxonomy" id="2528026"/>
    <lineage>
        <taxon>Bacteria</taxon>
        <taxon>Pseudomonadati</taxon>
        <taxon>Planctomycetota</taxon>
        <taxon>Planctomycetia</taxon>
        <taxon>Planctomycetales</taxon>
        <taxon>Planctomycetaceae</taxon>
        <taxon>Maioricimonas</taxon>
    </lineage>
</organism>
<dbReference type="KEGG" id="mri:Mal4_30020"/>
<proteinExistence type="predicted"/>
<dbReference type="PROSITE" id="PS50943">
    <property type="entry name" value="HTH_CROC1"/>
    <property type="match status" value="1"/>
</dbReference>
<dbReference type="Pfam" id="PF07883">
    <property type="entry name" value="Cupin_2"/>
    <property type="match status" value="1"/>
</dbReference>
<dbReference type="InterPro" id="IPR011051">
    <property type="entry name" value="RmlC_Cupin_sf"/>
</dbReference>
<evidence type="ECO:0000313" key="3">
    <source>
        <dbReference type="EMBL" id="QDU38672.1"/>
    </source>
</evidence>
<dbReference type="InterPro" id="IPR013096">
    <property type="entry name" value="Cupin_2"/>
</dbReference>
<dbReference type="Pfam" id="PF01381">
    <property type="entry name" value="HTH_3"/>
    <property type="match status" value="1"/>
</dbReference>
<keyword evidence="1" id="KW-0238">DNA-binding</keyword>
<dbReference type="InterPro" id="IPR010982">
    <property type="entry name" value="Lambda_DNA-bd_dom_sf"/>
</dbReference>
<sequence length="192" mass="21216">MATTADTPEPAVSALCRRIRELRSERDWTLEQLSRASGVSRSMLSQIERNQANPTLAVALRIAQAFGLTIGELMGEAATGSTLEVIRAADNRHNYRSDETCSIRTLSPLHLEKDVEFYEVRLAPRGTLDSAAHFRGTREFLTVTRGKVRVRSGNDASELETGDSVNYPADVPHSIENTGRGEAVLFLVVIYR</sequence>